<proteinExistence type="predicted"/>
<evidence type="ECO:0000313" key="3">
    <source>
        <dbReference type="Proteomes" id="UP001595698"/>
    </source>
</evidence>
<feature type="region of interest" description="Disordered" evidence="1">
    <location>
        <begin position="1"/>
        <end position="50"/>
    </location>
</feature>
<gene>
    <name evidence="2" type="ORF">ACFOYY_05995</name>
</gene>
<keyword evidence="3" id="KW-1185">Reference proteome</keyword>
<sequence length="50" mass="5738">MRIRVAKKQQTVTPRIPLPERAPAPRRVPMPPVPARHTRQPRRIPGRGGR</sequence>
<dbReference type="RefSeq" id="WP_386188462.1">
    <property type="nucleotide sequence ID" value="NZ_JBHSBC010000003.1"/>
</dbReference>
<organism evidence="2 3">
    <name type="scientific">Streptosporangium jomthongense</name>
    <dbReference type="NCBI Taxonomy" id="1193683"/>
    <lineage>
        <taxon>Bacteria</taxon>
        <taxon>Bacillati</taxon>
        <taxon>Actinomycetota</taxon>
        <taxon>Actinomycetes</taxon>
        <taxon>Streptosporangiales</taxon>
        <taxon>Streptosporangiaceae</taxon>
        <taxon>Streptosporangium</taxon>
    </lineage>
</organism>
<dbReference type="Proteomes" id="UP001595698">
    <property type="component" value="Unassembled WGS sequence"/>
</dbReference>
<evidence type="ECO:0000256" key="1">
    <source>
        <dbReference type="SAM" id="MobiDB-lite"/>
    </source>
</evidence>
<protein>
    <submittedName>
        <fullName evidence="2">Uncharacterized protein</fullName>
    </submittedName>
</protein>
<reference evidence="3" key="1">
    <citation type="journal article" date="2019" name="Int. J. Syst. Evol. Microbiol.">
        <title>The Global Catalogue of Microorganisms (GCM) 10K type strain sequencing project: providing services to taxonomists for standard genome sequencing and annotation.</title>
        <authorList>
            <consortium name="The Broad Institute Genomics Platform"/>
            <consortium name="The Broad Institute Genome Sequencing Center for Infectious Disease"/>
            <person name="Wu L."/>
            <person name="Ma J."/>
        </authorList>
    </citation>
    <scope>NUCLEOTIDE SEQUENCE [LARGE SCALE GENOMIC DNA]</scope>
    <source>
        <strain evidence="3">TBRC 7912</strain>
    </source>
</reference>
<feature type="compositionally biased region" description="Basic residues" evidence="1">
    <location>
        <begin position="36"/>
        <end position="50"/>
    </location>
</feature>
<dbReference type="EMBL" id="JBHSBC010000003">
    <property type="protein sequence ID" value="MFC3979660.1"/>
    <property type="molecule type" value="Genomic_DNA"/>
</dbReference>
<name>A0ABV8EWW0_9ACTN</name>
<feature type="compositionally biased region" description="Pro residues" evidence="1">
    <location>
        <begin position="16"/>
        <end position="34"/>
    </location>
</feature>
<evidence type="ECO:0000313" key="2">
    <source>
        <dbReference type="EMBL" id="MFC3979660.1"/>
    </source>
</evidence>
<accession>A0ABV8EWW0</accession>
<comment type="caution">
    <text evidence="2">The sequence shown here is derived from an EMBL/GenBank/DDBJ whole genome shotgun (WGS) entry which is preliminary data.</text>
</comment>